<dbReference type="Proteomes" id="UP001319883">
    <property type="component" value="Unassembled WGS sequence"/>
</dbReference>
<dbReference type="PROSITE" id="PS50109">
    <property type="entry name" value="HIS_KIN"/>
    <property type="match status" value="1"/>
</dbReference>
<dbReference type="EC" id="2.7.13.3" evidence="3"/>
<evidence type="ECO:0000256" key="11">
    <source>
        <dbReference type="SAM" id="Phobius"/>
    </source>
</evidence>
<dbReference type="InterPro" id="IPR005467">
    <property type="entry name" value="His_kinase_dom"/>
</dbReference>
<feature type="domain" description="Histidine kinase" evidence="12">
    <location>
        <begin position="235"/>
        <end position="445"/>
    </location>
</feature>
<dbReference type="EMBL" id="JAGXFD010000001">
    <property type="protein sequence ID" value="MBZ9567733.1"/>
    <property type="molecule type" value="Genomic_DNA"/>
</dbReference>
<dbReference type="Pfam" id="PF02518">
    <property type="entry name" value="HATPase_c"/>
    <property type="match status" value="1"/>
</dbReference>
<evidence type="ECO:0000256" key="3">
    <source>
        <dbReference type="ARBA" id="ARBA00012438"/>
    </source>
</evidence>
<evidence type="ECO:0000313" key="14">
    <source>
        <dbReference type="EMBL" id="MBZ9567733.1"/>
    </source>
</evidence>
<keyword evidence="10 11" id="KW-0472">Membrane</keyword>
<evidence type="ECO:0000313" key="15">
    <source>
        <dbReference type="Proteomes" id="UP001319883"/>
    </source>
</evidence>
<comment type="catalytic activity">
    <reaction evidence="1">
        <text>ATP + protein L-histidine = ADP + protein N-phospho-L-histidine.</text>
        <dbReference type="EC" id="2.7.13.3"/>
    </reaction>
</comment>
<dbReference type="PANTHER" id="PTHR45436:SF8">
    <property type="entry name" value="HISTIDINE KINASE"/>
    <property type="match status" value="1"/>
</dbReference>
<dbReference type="RefSeq" id="WP_224420777.1">
    <property type="nucleotide sequence ID" value="NZ_JAGXFD010000001.1"/>
</dbReference>
<dbReference type="SMART" id="SM00304">
    <property type="entry name" value="HAMP"/>
    <property type="match status" value="1"/>
</dbReference>
<evidence type="ECO:0000256" key="2">
    <source>
        <dbReference type="ARBA" id="ARBA00004370"/>
    </source>
</evidence>
<evidence type="ECO:0000256" key="8">
    <source>
        <dbReference type="ARBA" id="ARBA00022989"/>
    </source>
</evidence>
<evidence type="ECO:0000256" key="4">
    <source>
        <dbReference type="ARBA" id="ARBA00022553"/>
    </source>
</evidence>
<evidence type="ECO:0000259" key="13">
    <source>
        <dbReference type="PROSITE" id="PS50885"/>
    </source>
</evidence>
<dbReference type="InterPro" id="IPR036097">
    <property type="entry name" value="HisK_dim/P_sf"/>
</dbReference>
<dbReference type="PRINTS" id="PR00344">
    <property type="entry name" value="BCTRLSENSOR"/>
</dbReference>
<dbReference type="InterPro" id="IPR003661">
    <property type="entry name" value="HisK_dim/P_dom"/>
</dbReference>
<evidence type="ECO:0000256" key="9">
    <source>
        <dbReference type="ARBA" id="ARBA00023012"/>
    </source>
</evidence>
<keyword evidence="4" id="KW-0597">Phosphoprotein</keyword>
<protein>
    <recommendedName>
        <fullName evidence="3">histidine kinase</fullName>
        <ecNumber evidence="3">2.7.13.3</ecNumber>
    </recommendedName>
</protein>
<dbReference type="SMART" id="SM00388">
    <property type="entry name" value="HisKA"/>
    <property type="match status" value="1"/>
</dbReference>
<evidence type="ECO:0000256" key="10">
    <source>
        <dbReference type="ARBA" id="ARBA00023136"/>
    </source>
</evidence>
<evidence type="ECO:0000256" key="1">
    <source>
        <dbReference type="ARBA" id="ARBA00000085"/>
    </source>
</evidence>
<evidence type="ECO:0000256" key="5">
    <source>
        <dbReference type="ARBA" id="ARBA00022679"/>
    </source>
</evidence>
<keyword evidence="6 11" id="KW-0812">Transmembrane</keyword>
<accession>A0ABS7WYM0</accession>
<dbReference type="Gene3D" id="3.30.565.10">
    <property type="entry name" value="Histidine kinase-like ATPase, C-terminal domain"/>
    <property type="match status" value="1"/>
</dbReference>
<keyword evidence="15" id="KW-1185">Reference proteome</keyword>
<dbReference type="SMART" id="SM00387">
    <property type="entry name" value="HATPase_c"/>
    <property type="match status" value="1"/>
</dbReference>
<organism evidence="14 15">
    <name type="scientific">Modicisalibacter tunisiensis</name>
    <dbReference type="NCBI Taxonomy" id="390637"/>
    <lineage>
        <taxon>Bacteria</taxon>
        <taxon>Pseudomonadati</taxon>
        <taxon>Pseudomonadota</taxon>
        <taxon>Gammaproteobacteria</taxon>
        <taxon>Oceanospirillales</taxon>
        <taxon>Halomonadaceae</taxon>
        <taxon>Modicisalibacter</taxon>
    </lineage>
</organism>
<keyword evidence="9" id="KW-0902">Two-component regulatory system</keyword>
<dbReference type="InterPro" id="IPR003660">
    <property type="entry name" value="HAMP_dom"/>
</dbReference>
<proteinExistence type="predicted"/>
<gene>
    <name evidence="14" type="ORF">KGQ91_08555</name>
</gene>
<dbReference type="CDD" id="cd06225">
    <property type="entry name" value="HAMP"/>
    <property type="match status" value="1"/>
</dbReference>
<feature type="domain" description="HAMP" evidence="13">
    <location>
        <begin position="173"/>
        <end position="227"/>
    </location>
</feature>
<name>A0ABS7WYM0_9GAMM</name>
<dbReference type="SUPFAM" id="SSF55874">
    <property type="entry name" value="ATPase domain of HSP90 chaperone/DNA topoisomerase II/histidine kinase"/>
    <property type="match status" value="1"/>
</dbReference>
<comment type="subcellular location">
    <subcellularLocation>
        <location evidence="2">Membrane</location>
    </subcellularLocation>
</comment>
<comment type="caution">
    <text evidence="14">The sequence shown here is derived from an EMBL/GenBank/DDBJ whole genome shotgun (WGS) entry which is preliminary data.</text>
</comment>
<dbReference type="Gene3D" id="6.10.340.10">
    <property type="match status" value="1"/>
</dbReference>
<evidence type="ECO:0000256" key="6">
    <source>
        <dbReference type="ARBA" id="ARBA00022692"/>
    </source>
</evidence>
<keyword evidence="5" id="KW-0808">Transferase</keyword>
<dbReference type="PROSITE" id="PS50885">
    <property type="entry name" value="HAMP"/>
    <property type="match status" value="1"/>
</dbReference>
<dbReference type="PANTHER" id="PTHR45436">
    <property type="entry name" value="SENSOR HISTIDINE KINASE YKOH"/>
    <property type="match status" value="1"/>
</dbReference>
<dbReference type="InterPro" id="IPR004358">
    <property type="entry name" value="Sig_transdc_His_kin-like_C"/>
</dbReference>
<dbReference type="InterPro" id="IPR003594">
    <property type="entry name" value="HATPase_dom"/>
</dbReference>
<evidence type="ECO:0000259" key="12">
    <source>
        <dbReference type="PROSITE" id="PS50109"/>
    </source>
</evidence>
<dbReference type="SUPFAM" id="SSF47384">
    <property type="entry name" value="Homodimeric domain of signal transducing histidine kinase"/>
    <property type="match status" value="1"/>
</dbReference>
<dbReference type="CDD" id="cd00082">
    <property type="entry name" value="HisKA"/>
    <property type="match status" value="1"/>
</dbReference>
<feature type="transmembrane region" description="Helical" evidence="11">
    <location>
        <begin position="152"/>
        <end position="172"/>
    </location>
</feature>
<dbReference type="Pfam" id="PF00512">
    <property type="entry name" value="HisKA"/>
    <property type="match status" value="1"/>
</dbReference>
<evidence type="ECO:0000256" key="7">
    <source>
        <dbReference type="ARBA" id="ARBA00022777"/>
    </source>
</evidence>
<keyword evidence="8 11" id="KW-1133">Transmembrane helix</keyword>
<reference evidence="14 15" key="1">
    <citation type="submission" date="2021-05" db="EMBL/GenBank/DDBJ databases">
        <title>Petroleum and Energy Research Collection (APPE): ex situ preservation of microbial diversity associated with the oil industry and exploitation of its biotechnological potential.</title>
        <authorList>
            <person name="Paixao C.T.M."/>
            <person name="Gomes M.B."/>
            <person name="Oliveira V.M."/>
        </authorList>
    </citation>
    <scope>NUCLEOTIDE SEQUENCE [LARGE SCALE GENOMIC DNA]</scope>
    <source>
        <strain evidence="14 15">LIT2</strain>
    </source>
</reference>
<dbReference type="Gene3D" id="1.10.287.130">
    <property type="match status" value="1"/>
</dbReference>
<dbReference type="InterPro" id="IPR036890">
    <property type="entry name" value="HATPase_C_sf"/>
</dbReference>
<sequence>MSRLRSTPLRLTATLVVVFVLFTLAGYATAYLVTRTSLSREVNAQLEQTVNMLRAIAEPDEIRERIGEIAAGAQPRDLLLRYTEPGKPVLGNLTVPIEASAYRVIGHDAIPRPSSTLADSYLAWQGPVGEGRLTLLVGRDSLNELGETFAKVLLFSLVPALLLVTAIGALVARRARDRVEAIRSALARLTSGHHDARVTISGRVDDDLGQIGVAVNRMAEAQEASMEALRQVSADVAHDLRTPIQRVAVLLDRLDDGSLTDSARDTIAEARAETAHIVATFQSLLQIAQLEGGQARASFTAVDLASLAASLADVYEPAGEESGHRLEARVVDAAVVSGDRTLLGRLIANLIENALRHTPPGRIQLIVEGGPSPVLRVVDDGPGIPEGERSRVLRRLYRMERSRTSEGSGLGLSLVAAIAELHEATLTLEDAAPGLRVSVCFPALSHSVGAGR</sequence>
<keyword evidence="7" id="KW-0418">Kinase</keyword>
<dbReference type="InterPro" id="IPR050428">
    <property type="entry name" value="TCS_sensor_his_kinase"/>
</dbReference>